<dbReference type="InterPro" id="IPR006145">
    <property type="entry name" value="PsdUridine_synth_RsuA/RluA"/>
</dbReference>
<dbReference type="InterPro" id="IPR050188">
    <property type="entry name" value="RluA_PseudoU_synthase"/>
</dbReference>
<dbReference type="InterPro" id="IPR020103">
    <property type="entry name" value="PsdUridine_synth_cat_dom_sf"/>
</dbReference>
<keyword evidence="2" id="KW-0413">Isomerase</keyword>
<dbReference type="GO" id="GO:0009982">
    <property type="term" value="F:pseudouridine synthase activity"/>
    <property type="evidence" value="ECO:0007669"/>
    <property type="project" value="InterPro"/>
</dbReference>
<dbReference type="Pfam" id="PF00849">
    <property type="entry name" value="PseudoU_synth_2"/>
    <property type="match status" value="1"/>
</dbReference>
<dbReference type="GO" id="GO:0000455">
    <property type="term" value="P:enzyme-directed rRNA pseudouridine synthesis"/>
    <property type="evidence" value="ECO:0007669"/>
    <property type="project" value="TreeGrafter"/>
</dbReference>
<dbReference type="EMBL" id="MFCV01000044">
    <property type="protein sequence ID" value="OGE30732.1"/>
    <property type="molecule type" value="Genomic_DNA"/>
</dbReference>
<evidence type="ECO:0000256" key="1">
    <source>
        <dbReference type="ARBA" id="ARBA00010876"/>
    </source>
</evidence>
<evidence type="ECO:0000313" key="5">
    <source>
        <dbReference type="Proteomes" id="UP000176902"/>
    </source>
</evidence>
<name>A0A1F5JQ17_9BACT</name>
<dbReference type="CDD" id="cd02869">
    <property type="entry name" value="PseudoU_synth_RluA_like"/>
    <property type="match status" value="1"/>
</dbReference>
<comment type="caution">
    <text evidence="4">The sequence shown here is derived from an EMBL/GenBank/DDBJ whole genome shotgun (WGS) entry which is preliminary data.</text>
</comment>
<gene>
    <name evidence="4" type="ORF">A3C59_03385</name>
</gene>
<evidence type="ECO:0000259" key="3">
    <source>
        <dbReference type="Pfam" id="PF00849"/>
    </source>
</evidence>
<protein>
    <recommendedName>
        <fullName evidence="3">Pseudouridine synthase RsuA/RluA-like domain-containing protein</fullName>
    </recommendedName>
</protein>
<dbReference type="Gene3D" id="3.30.2350.10">
    <property type="entry name" value="Pseudouridine synthase"/>
    <property type="match status" value="1"/>
</dbReference>
<organism evidence="4 5">
    <name type="scientific">Candidatus Daviesbacteria bacterium RIFCSPHIGHO2_02_FULL_36_13</name>
    <dbReference type="NCBI Taxonomy" id="1797768"/>
    <lineage>
        <taxon>Bacteria</taxon>
        <taxon>Candidatus Daviesiibacteriota</taxon>
    </lineage>
</organism>
<evidence type="ECO:0000313" key="4">
    <source>
        <dbReference type="EMBL" id="OGE30732.1"/>
    </source>
</evidence>
<sequence length="260" mass="30109">MPKVNILFEDDYLMVIDKPSGMVVDNSSTNESRLLDIASDNKSETLEDWLIARGNKVKRGGIVHRLDKETSGVLLVAKTDEVLENLQAQFKDRKTKKEYLALVHGLVEAPGVVEGDIGRNPGNREKFIVLDEGGKEASTEYEPIQSYKFTEDKLKEIFSDYNKIQMRKLQNMGYGQFTLLRCFPKTGRTHQIRVHLKHIQKPIVSDEKYVGRKMYRLDKRFCPRLFLHARKLGFYHPKDGWMEVESELPEDLKWTISLFS</sequence>
<dbReference type="PROSITE" id="PS01129">
    <property type="entry name" value="PSI_RLU"/>
    <property type="match status" value="1"/>
</dbReference>
<feature type="domain" description="Pseudouridine synthase RsuA/RluA-like" evidence="3">
    <location>
        <begin position="12"/>
        <end position="198"/>
    </location>
</feature>
<dbReference type="InterPro" id="IPR006224">
    <property type="entry name" value="PsdUridine_synth_RluA-like_CS"/>
</dbReference>
<comment type="similarity">
    <text evidence="1">Belongs to the pseudouridine synthase RluA family.</text>
</comment>
<dbReference type="Proteomes" id="UP000176902">
    <property type="component" value="Unassembled WGS sequence"/>
</dbReference>
<dbReference type="PANTHER" id="PTHR21600:SF44">
    <property type="entry name" value="RIBOSOMAL LARGE SUBUNIT PSEUDOURIDINE SYNTHASE D"/>
    <property type="match status" value="1"/>
</dbReference>
<dbReference type="AlphaFoldDB" id="A0A1F5JQ17"/>
<evidence type="ECO:0000256" key="2">
    <source>
        <dbReference type="ARBA" id="ARBA00023235"/>
    </source>
</evidence>
<accession>A0A1F5JQ17</accession>
<dbReference type="SUPFAM" id="SSF55120">
    <property type="entry name" value="Pseudouridine synthase"/>
    <property type="match status" value="1"/>
</dbReference>
<reference evidence="4 5" key="1">
    <citation type="journal article" date="2016" name="Nat. Commun.">
        <title>Thousands of microbial genomes shed light on interconnected biogeochemical processes in an aquifer system.</title>
        <authorList>
            <person name="Anantharaman K."/>
            <person name="Brown C.T."/>
            <person name="Hug L.A."/>
            <person name="Sharon I."/>
            <person name="Castelle C.J."/>
            <person name="Probst A.J."/>
            <person name="Thomas B.C."/>
            <person name="Singh A."/>
            <person name="Wilkins M.J."/>
            <person name="Karaoz U."/>
            <person name="Brodie E.L."/>
            <person name="Williams K.H."/>
            <person name="Hubbard S.S."/>
            <person name="Banfield J.F."/>
        </authorList>
    </citation>
    <scope>NUCLEOTIDE SEQUENCE [LARGE SCALE GENOMIC DNA]</scope>
</reference>
<dbReference type="GO" id="GO:0140098">
    <property type="term" value="F:catalytic activity, acting on RNA"/>
    <property type="evidence" value="ECO:0007669"/>
    <property type="project" value="UniProtKB-ARBA"/>
</dbReference>
<dbReference type="GO" id="GO:0003723">
    <property type="term" value="F:RNA binding"/>
    <property type="evidence" value="ECO:0007669"/>
    <property type="project" value="InterPro"/>
</dbReference>
<dbReference type="STRING" id="1797768.A3C59_03385"/>
<proteinExistence type="inferred from homology"/>
<dbReference type="PANTHER" id="PTHR21600">
    <property type="entry name" value="MITOCHONDRIAL RNA PSEUDOURIDINE SYNTHASE"/>
    <property type="match status" value="1"/>
</dbReference>